<feature type="transmembrane region" description="Helical" evidence="1">
    <location>
        <begin position="112"/>
        <end position="136"/>
    </location>
</feature>
<protein>
    <recommendedName>
        <fullName evidence="2">DUF6449 domain-containing protein</fullName>
    </recommendedName>
</protein>
<gene>
    <name evidence="3" type="ORF">JF544_19130</name>
</gene>
<comment type="caution">
    <text evidence="3">The sequence shown here is derived from an EMBL/GenBank/DDBJ whole genome shotgun (WGS) entry which is preliminary data.</text>
</comment>
<accession>A0ABS3E168</accession>
<evidence type="ECO:0000259" key="2">
    <source>
        <dbReference type="Pfam" id="PF20047"/>
    </source>
</evidence>
<feature type="domain" description="DUF6449" evidence="2">
    <location>
        <begin position="436"/>
        <end position="546"/>
    </location>
</feature>
<feature type="transmembrane region" description="Helical" evidence="1">
    <location>
        <begin position="285"/>
        <end position="303"/>
    </location>
</feature>
<reference evidence="3 4" key="1">
    <citation type="submission" date="2020-12" db="EMBL/GenBank/DDBJ databases">
        <title>Oil enriched cultivation method for isolating marine PHA-producing bacteria.</title>
        <authorList>
            <person name="Zheng W."/>
            <person name="Yu S."/>
            <person name="Huang Y."/>
        </authorList>
    </citation>
    <scope>NUCLEOTIDE SEQUENCE [LARGE SCALE GENOMIC DNA]</scope>
    <source>
        <strain evidence="3 4">SY-2-6</strain>
    </source>
</reference>
<keyword evidence="1" id="KW-0472">Membrane</keyword>
<dbReference type="Proteomes" id="UP000663970">
    <property type="component" value="Unassembled WGS sequence"/>
</dbReference>
<sequence>MRLKTSLFNKEIFKQDFRAVGWISIVYFLGLFFLVPLPLFMDLNTATPMTLPVENDGGLLGSMFAFELQAVFLLILPVLMAVFLFRYLQTKDASDFAHSLPISRGRLLNHHLVSGIVLLLVPVLLNFIILVVTSWIADVSGYFTMGNAAYWLVLFCVMSILLFMTGVFVGTLTGLSAVHAVITYIFLLFPAGMYLLISYYLDMTINGFSGVIVQEETIQHLSPITDVLTAPPSGGEASDLPLSQVSLWTYGLASVVIYGLSYVIYQRRALETATKAVTVPALRPVFKFGVTFCTALLGGMYFGLSLSSYGWMVFGWGLGGTFGYMVSVMLLEKTWRVFHIRLIKNWLVYTGSAGAVLALLPLGWQSYEAYIPEQETVVKAYISEGYGEYEQHQIDGTPISYITSGEGIESVLNLHEALVEYSEPMVIGEDYFFIHYELENGRKVQRQYQTADPRIEAARQAVYETEEGRNIRYPALTLESGQVDRIHLDPNGKGRPQTIMDDEKVTGLLKALQEDLRSQSYEEMAHPSGMYSWISFRVKDESNEIITNPYQTTVYEGYERTTAWLKKEGLYEEFMVGPGDIAEAVVFEWPEEQLADDYPRFIYDRLMEQGVEPLAVEGDEKIEPLLQGEHNQDSGAYIVALYYDDTNKDHNEIVTFTKENAPDFVRQYFE</sequence>
<dbReference type="InterPro" id="IPR045611">
    <property type="entry name" value="DUF6449"/>
</dbReference>
<proteinExistence type="predicted"/>
<evidence type="ECO:0000313" key="3">
    <source>
        <dbReference type="EMBL" id="MBN8237345.1"/>
    </source>
</evidence>
<evidence type="ECO:0000313" key="4">
    <source>
        <dbReference type="Proteomes" id="UP000663970"/>
    </source>
</evidence>
<feature type="transmembrane region" description="Helical" evidence="1">
    <location>
        <begin position="247"/>
        <end position="265"/>
    </location>
</feature>
<evidence type="ECO:0000256" key="1">
    <source>
        <dbReference type="SAM" id="Phobius"/>
    </source>
</evidence>
<feature type="transmembrane region" description="Helical" evidence="1">
    <location>
        <begin position="59"/>
        <end position="85"/>
    </location>
</feature>
<keyword evidence="1" id="KW-0812">Transmembrane</keyword>
<dbReference type="RefSeq" id="WP_027953280.1">
    <property type="nucleotide sequence ID" value="NZ_JAEKJY010000009.1"/>
</dbReference>
<organism evidence="3 4">
    <name type="scientific">Halobacillus kuroshimensis</name>
    <dbReference type="NCBI Taxonomy" id="302481"/>
    <lineage>
        <taxon>Bacteria</taxon>
        <taxon>Bacillati</taxon>
        <taxon>Bacillota</taxon>
        <taxon>Bacilli</taxon>
        <taxon>Bacillales</taxon>
        <taxon>Bacillaceae</taxon>
        <taxon>Halobacillus</taxon>
    </lineage>
</organism>
<feature type="transmembrane region" description="Helical" evidence="1">
    <location>
        <begin position="309"/>
        <end position="331"/>
    </location>
</feature>
<feature type="transmembrane region" description="Helical" evidence="1">
    <location>
        <begin position="20"/>
        <end position="39"/>
    </location>
</feature>
<keyword evidence="4" id="KW-1185">Reference proteome</keyword>
<keyword evidence="1" id="KW-1133">Transmembrane helix</keyword>
<name>A0ABS3E168_9BACI</name>
<dbReference type="Pfam" id="PF20047">
    <property type="entry name" value="DUF6449"/>
    <property type="match status" value="1"/>
</dbReference>
<feature type="transmembrane region" description="Helical" evidence="1">
    <location>
        <begin position="343"/>
        <end position="364"/>
    </location>
</feature>
<dbReference type="EMBL" id="JAEKJY010000009">
    <property type="protein sequence ID" value="MBN8237345.1"/>
    <property type="molecule type" value="Genomic_DNA"/>
</dbReference>
<feature type="transmembrane region" description="Helical" evidence="1">
    <location>
        <begin position="148"/>
        <end position="169"/>
    </location>
</feature>
<feature type="transmembrane region" description="Helical" evidence="1">
    <location>
        <begin position="181"/>
        <end position="201"/>
    </location>
</feature>